<accession>A0ABS3LDQ1</accession>
<dbReference type="Pfam" id="PF18885">
    <property type="entry name" value="DUF5648"/>
    <property type="match status" value="1"/>
</dbReference>
<reference evidence="3 4" key="1">
    <citation type="submission" date="2021-03" db="EMBL/GenBank/DDBJ databases">
        <title>Enterococcal diversity collection.</title>
        <authorList>
            <person name="Gilmore M.S."/>
            <person name="Schwartzman J."/>
            <person name="Van Tyne D."/>
            <person name="Martin M."/>
            <person name="Earl A.M."/>
            <person name="Manson A.L."/>
            <person name="Straub T."/>
            <person name="Salamzade R."/>
            <person name="Saavedra J."/>
            <person name="Lebreton F."/>
            <person name="Prichula J."/>
            <person name="Schaufler K."/>
            <person name="Gaca A."/>
            <person name="Sgardioli B."/>
            <person name="Wagenaar J."/>
            <person name="Strong T."/>
        </authorList>
    </citation>
    <scope>NUCLEOTIDE SEQUENCE [LARGE SCALE GENOMIC DNA]</scope>
    <source>
        <strain evidence="3 4">669A</strain>
    </source>
</reference>
<protein>
    <recommendedName>
        <fullName evidence="2">DUF5648 domain-containing protein</fullName>
    </recommendedName>
</protein>
<dbReference type="Gene3D" id="3.90.1720.10">
    <property type="entry name" value="endopeptidase domain like (from Nostoc punctiforme)"/>
    <property type="match status" value="1"/>
</dbReference>
<evidence type="ECO:0000313" key="4">
    <source>
        <dbReference type="Proteomes" id="UP000664601"/>
    </source>
</evidence>
<dbReference type="Proteomes" id="UP000664601">
    <property type="component" value="Unassembled WGS sequence"/>
</dbReference>
<comment type="caution">
    <text evidence="3">The sequence shown here is derived from an EMBL/GenBank/DDBJ whole genome shotgun (WGS) entry which is preliminary data.</text>
</comment>
<evidence type="ECO:0000259" key="2">
    <source>
        <dbReference type="Pfam" id="PF18885"/>
    </source>
</evidence>
<sequence>MNFRQDKKNNKKYLLIVAGLLFSTTLYEQKSDTAFASELGNEAVVVENSANNTAAIMEAPPGVVDSSQESVNSEEPAITVPSDTIESEDPPAPQLPEKPDNSSENEVPVVEDEQDSQNEEAAVEEEDIQNEDSAVEKEDTPSELPAVEEEQSKDKTESSQAADTAVIPDKKQTAPAAQAPVKKAEPQKAAVKAAELPTKARAAAPKAPVQDVPIFRIYNPNSGEHFYTMNGYERDMLSRIGWRYEGIGWRSVLSGIEVFRLYNPNSGEHFYTMNGNERDNLKGHGWRYEGIGWHTLGDGMPVYRVYNPNGGVGAHHYTVNGNERDHLTSVGWRYEGIGWYSTPFQPESVVQWASGFFGITRDQIVNELSKHENDRYYLYTPFRGLTANASTSMSPNGDPNGSGPGMNCTGFIASVIQRAGGNLGAITNVANAWGGVGNGYNWRDALTKNVQYETYGSVSSLLQSGLAKKGDILYFEPDYSQPGYDCHLGFFWGNTPNHDRIWHSTFPHNNMSNIKSMTPWTKIYLFRQG</sequence>
<gene>
    <name evidence="3" type="ORF">JZO70_16380</name>
</gene>
<feature type="compositionally biased region" description="Acidic residues" evidence="1">
    <location>
        <begin position="109"/>
        <end position="130"/>
    </location>
</feature>
<evidence type="ECO:0000313" key="3">
    <source>
        <dbReference type="EMBL" id="MBO1307753.1"/>
    </source>
</evidence>
<dbReference type="InterPro" id="IPR043708">
    <property type="entry name" value="DUF5648"/>
</dbReference>
<evidence type="ECO:0000256" key="1">
    <source>
        <dbReference type="SAM" id="MobiDB-lite"/>
    </source>
</evidence>
<dbReference type="EMBL" id="JAFREM010000027">
    <property type="protein sequence ID" value="MBO1307753.1"/>
    <property type="molecule type" value="Genomic_DNA"/>
</dbReference>
<keyword evidence="4" id="KW-1185">Reference proteome</keyword>
<organism evidence="3 4">
    <name type="scientific">Candidatus Enterococcus moelleringii</name>
    <dbReference type="NCBI Taxonomy" id="2815325"/>
    <lineage>
        <taxon>Bacteria</taxon>
        <taxon>Bacillati</taxon>
        <taxon>Bacillota</taxon>
        <taxon>Bacilli</taxon>
        <taxon>Lactobacillales</taxon>
        <taxon>Enterococcaceae</taxon>
        <taxon>Enterococcus</taxon>
    </lineage>
</organism>
<feature type="domain" description="DUF5648" evidence="2">
    <location>
        <begin position="213"/>
        <end position="341"/>
    </location>
</feature>
<dbReference type="RefSeq" id="WP_207674750.1">
    <property type="nucleotide sequence ID" value="NZ_JAFREM010000027.1"/>
</dbReference>
<feature type="region of interest" description="Disordered" evidence="1">
    <location>
        <begin position="61"/>
        <end position="204"/>
    </location>
</feature>
<name>A0ABS3LDQ1_9ENTE</name>
<proteinExistence type="predicted"/>